<dbReference type="OrthoDB" id="2100652at2759"/>
<evidence type="ECO:0000313" key="4">
    <source>
        <dbReference type="Proteomes" id="UP000242287"/>
    </source>
</evidence>
<dbReference type="Pfam" id="PF08695">
    <property type="entry name" value="Coa1"/>
    <property type="match status" value="1"/>
</dbReference>
<evidence type="ECO:0000313" key="3">
    <source>
        <dbReference type="EMBL" id="PFH45944.1"/>
    </source>
</evidence>
<evidence type="ECO:0008006" key="5">
    <source>
        <dbReference type="Google" id="ProtNLM"/>
    </source>
</evidence>
<keyword evidence="4" id="KW-1185">Reference proteome</keyword>
<evidence type="ECO:0000256" key="1">
    <source>
        <dbReference type="SAM" id="MobiDB-lite"/>
    </source>
</evidence>
<gene>
    <name evidence="3" type="ORF">AMATHDRAFT_157173</name>
</gene>
<keyword evidence="2" id="KW-0472">Membrane</keyword>
<evidence type="ECO:0000256" key="2">
    <source>
        <dbReference type="SAM" id="Phobius"/>
    </source>
</evidence>
<organism evidence="3 4">
    <name type="scientific">Amanita thiersii Skay4041</name>
    <dbReference type="NCBI Taxonomy" id="703135"/>
    <lineage>
        <taxon>Eukaryota</taxon>
        <taxon>Fungi</taxon>
        <taxon>Dikarya</taxon>
        <taxon>Basidiomycota</taxon>
        <taxon>Agaricomycotina</taxon>
        <taxon>Agaricomycetes</taxon>
        <taxon>Agaricomycetidae</taxon>
        <taxon>Agaricales</taxon>
        <taxon>Pluteineae</taxon>
        <taxon>Amanitaceae</taxon>
        <taxon>Amanita</taxon>
    </lineage>
</organism>
<keyword evidence="2" id="KW-1133">Transmembrane helix</keyword>
<dbReference type="InterPro" id="IPR042432">
    <property type="entry name" value="Coa1_fungi"/>
</dbReference>
<name>A0A2A9N9J7_9AGAR</name>
<dbReference type="PANTHER" id="PTHR28523:SF1">
    <property type="entry name" value="CYTOCHROME C OXIDASE ASSEMBLY FACTOR 1"/>
    <property type="match status" value="1"/>
</dbReference>
<proteinExistence type="predicted"/>
<reference evidence="3 4" key="1">
    <citation type="submission" date="2014-02" db="EMBL/GenBank/DDBJ databases">
        <title>Transposable element dynamics among asymbiotic and ectomycorrhizal Amanita fungi.</title>
        <authorList>
            <consortium name="DOE Joint Genome Institute"/>
            <person name="Hess J."/>
            <person name="Skrede I."/>
            <person name="Wolfe B."/>
            <person name="LaButti K."/>
            <person name="Ohm R.A."/>
            <person name="Grigoriev I.V."/>
            <person name="Pringle A."/>
        </authorList>
    </citation>
    <scope>NUCLEOTIDE SEQUENCE [LARGE SCALE GENOMIC DNA]</scope>
    <source>
        <strain evidence="3 4">SKay4041</strain>
    </source>
</reference>
<dbReference type="PANTHER" id="PTHR28523">
    <property type="entry name" value="CYTOCHROME C OXIDASE ASSEMBLY FACTOR 1"/>
    <property type="match status" value="1"/>
</dbReference>
<sequence length="207" mass="23044">MATLRHAQRLCTTPKNGLDFVQRCLLVGNVRNYATELPRPPPPTRQPVVEVFSGPSRPRKYYARPGESAQSQRELPKPKRTWPLVLAVASIGLAGWASFLTYATNSEKIASSVFRSIVRAVREDPQAKEVLGEAIRPQPEWWLNGDPYVTGQIGQLQGNIDVSFRIRGTKGSGTVYFTSIRKEKGRPFTTLRFKVICDDGPIIHVAG</sequence>
<dbReference type="EMBL" id="KZ302262">
    <property type="protein sequence ID" value="PFH45944.1"/>
    <property type="molecule type" value="Genomic_DNA"/>
</dbReference>
<dbReference type="InterPro" id="IPR014807">
    <property type="entry name" value="Coa1"/>
</dbReference>
<accession>A0A2A9N9J7</accession>
<dbReference type="GO" id="GO:0005743">
    <property type="term" value="C:mitochondrial inner membrane"/>
    <property type="evidence" value="ECO:0007669"/>
    <property type="project" value="TreeGrafter"/>
</dbReference>
<feature type="region of interest" description="Disordered" evidence="1">
    <location>
        <begin position="36"/>
        <end position="75"/>
    </location>
</feature>
<dbReference type="Proteomes" id="UP000242287">
    <property type="component" value="Unassembled WGS sequence"/>
</dbReference>
<keyword evidence="2" id="KW-0812">Transmembrane</keyword>
<protein>
    <recommendedName>
        <fullName evidence="5">DUF1783-domain-containing protein</fullName>
    </recommendedName>
</protein>
<feature type="transmembrane region" description="Helical" evidence="2">
    <location>
        <begin position="82"/>
        <end position="103"/>
    </location>
</feature>
<dbReference type="GO" id="GO:0033617">
    <property type="term" value="P:mitochondrial respiratory chain complex IV assembly"/>
    <property type="evidence" value="ECO:0007669"/>
    <property type="project" value="InterPro"/>
</dbReference>
<dbReference type="AlphaFoldDB" id="A0A2A9N9J7"/>